<gene>
    <name evidence="1" type="ORF">BU24DRAFT_426360</name>
</gene>
<name>A0A6A5XE24_9PLEO</name>
<dbReference type="Proteomes" id="UP000799778">
    <property type="component" value="Unassembled WGS sequence"/>
</dbReference>
<dbReference type="GeneID" id="54286345"/>
<evidence type="ECO:0000313" key="1">
    <source>
        <dbReference type="EMBL" id="KAF2011282.1"/>
    </source>
</evidence>
<dbReference type="AlphaFoldDB" id="A0A6A5XE24"/>
<reference evidence="1" key="1">
    <citation type="journal article" date="2020" name="Stud. Mycol.">
        <title>101 Dothideomycetes genomes: a test case for predicting lifestyles and emergence of pathogens.</title>
        <authorList>
            <person name="Haridas S."/>
            <person name="Albert R."/>
            <person name="Binder M."/>
            <person name="Bloem J."/>
            <person name="Labutti K."/>
            <person name="Salamov A."/>
            <person name="Andreopoulos B."/>
            <person name="Baker S."/>
            <person name="Barry K."/>
            <person name="Bills G."/>
            <person name="Bluhm B."/>
            <person name="Cannon C."/>
            <person name="Castanera R."/>
            <person name="Culley D."/>
            <person name="Daum C."/>
            <person name="Ezra D."/>
            <person name="Gonzalez J."/>
            <person name="Henrissat B."/>
            <person name="Kuo A."/>
            <person name="Liang C."/>
            <person name="Lipzen A."/>
            <person name="Lutzoni F."/>
            <person name="Magnuson J."/>
            <person name="Mondo S."/>
            <person name="Nolan M."/>
            <person name="Ohm R."/>
            <person name="Pangilinan J."/>
            <person name="Park H.-J."/>
            <person name="Ramirez L."/>
            <person name="Alfaro M."/>
            <person name="Sun H."/>
            <person name="Tritt A."/>
            <person name="Yoshinaga Y."/>
            <person name="Zwiers L.-H."/>
            <person name="Turgeon B."/>
            <person name="Goodwin S."/>
            <person name="Spatafora J."/>
            <person name="Crous P."/>
            <person name="Grigoriev I."/>
        </authorList>
    </citation>
    <scope>NUCLEOTIDE SEQUENCE</scope>
    <source>
        <strain evidence="1">CBS 175.79</strain>
    </source>
</reference>
<dbReference type="EMBL" id="ML978074">
    <property type="protein sequence ID" value="KAF2011282.1"/>
    <property type="molecule type" value="Genomic_DNA"/>
</dbReference>
<dbReference type="RefSeq" id="XP_033379621.1">
    <property type="nucleotide sequence ID" value="XM_033528948.1"/>
</dbReference>
<proteinExistence type="predicted"/>
<sequence>MSWALLSASDKYLTANFGTLLLAVNAQSEARQFQNLGKSIPALRKRNGNHHGAPELMALRDGSIKASPFVACTSILYRRPQSAGWLA</sequence>
<protein>
    <submittedName>
        <fullName evidence="1">Uncharacterized protein</fullName>
    </submittedName>
</protein>
<evidence type="ECO:0000313" key="2">
    <source>
        <dbReference type="Proteomes" id="UP000799778"/>
    </source>
</evidence>
<keyword evidence="2" id="KW-1185">Reference proteome</keyword>
<organism evidence="1 2">
    <name type="scientific">Aaosphaeria arxii CBS 175.79</name>
    <dbReference type="NCBI Taxonomy" id="1450172"/>
    <lineage>
        <taxon>Eukaryota</taxon>
        <taxon>Fungi</taxon>
        <taxon>Dikarya</taxon>
        <taxon>Ascomycota</taxon>
        <taxon>Pezizomycotina</taxon>
        <taxon>Dothideomycetes</taxon>
        <taxon>Pleosporomycetidae</taxon>
        <taxon>Pleosporales</taxon>
        <taxon>Pleosporales incertae sedis</taxon>
        <taxon>Aaosphaeria</taxon>
    </lineage>
</organism>
<accession>A0A6A5XE24</accession>